<evidence type="ECO:0000313" key="1">
    <source>
        <dbReference type="EMBL" id="KAJ2769583.1"/>
    </source>
</evidence>
<dbReference type="EMBL" id="JANBUJ010000906">
    <property type="protein sequence ID" value="KAJ2769583.1"/>
    <property type="molecule type" value="Genomic_DNA"/>
</dbReference>
<accession>A0ACC1JY44</accession>
<sequence length="908" mass="97710">MVVSQLLLPLRSLKTRARAAGRRGSSNDGWSDGPDDEAGSIAAGVSLAARRCVCCGSKVTYPAAAGRFRCTVCETVNDLAAVARTETVLGADGRAEERACRAPPPLTLGRLRAGVQAFRRHPEKHGLLEAMLYESFANWDVLNASFPSGGSVTADDPAMAVADVHAAYKIILALPPPFIRAMMSGTEQVLRRPGRPLAAHGDIRYLAIILENPLLLQQSFPQEASYHHHLAKSIVGILANLPGAVHYALVLWLAQHGAAALGRKVLLVNQFIAYRVQKYDRARRRDAHRTAAHPPLTAYTAQSCQTELPAFRRQRSVTNAPLHCDHLRLAAGATRHARERSNTDSCIPSAAHTSLAGPAETPAGAPPSAPPPDPPELPLRPSTTNPFYARVQAARQQQQQQQQGAAATPPARSDLGITGARARPPAPRFVSLGAPGPRRASAKEKGLPGGGGGTQWPFRRVPTAPSQIRQPPPPPPAGVGGPRMSYFVPLRSGGPAPEPEPAGDLARARATSLTASAHELRAAVDPHDRENGPGDAARPARGSVLGVLDGTAEPSSAGRSPLARARSSSEAPARRRWQPRAPVQLGADDCYVGADGLLYPKTRSLMMHQHDWRLVAAAKVMALLHAANLLLSARARLGVEQFYNPAVDSMDLVADYDAWQARTPGAFSFCQYPFLLSLQAKVQIMQVDAARQMESKVTEAVISALFQSHRQALPAQPHLKLLVRRRCLVEDSLHQLATREQDLKKRLKIEFVGEEGVDAGGLTKEWFMLLVRELMNPVYGMFAREPDAAAFWFSPVSLEASSQYFLVGVVVGLALYNSVILDLHLPLAVYKKLLRATVYHHPAPAPGAAAAPTLVCGARAPPAAAAEAREPVYGLLSPSAQLRYQINEMLTDVAEFRPQLARGLHQLL</sequence>
<comment type="caution">
    <text evidence="1">The sequence shown here is derived from an EMBL/GenBank/DDBJ whole genome shotgun (WGS) entry which is preliminary data.</text>
</comment>
<dbReference type="Proteomes" id="UP001140234">
    <property type="component" value="Unassembled WGS sequence"/>
</dbReference>
<keyword evidence="2" id="KW-1185">Reference proteome</keyword>
<reference evidence="1" key="1">
    <citation type="submission" date="2022-07" db="EMBL/GenBank/DDBJ databases">
        <title>Phylogenomic reconstructions and comparative analyses of Kickxellomycotina fungi.</title>
        <authorList>
            <person name="Reynolds N.K."/>
            <person name="Stajich J.E."/>
            <person name="Barry K."/>
            <person name="Grigoriev I.V."/>
            <person name="Crous P."/>
            <person name="Smith M.E."/>
        </authorList>
    </citation>
    <scope>NUCLEOTIDE SEQUENCE</scope>
    <source>
        <strain evidence="1">CBS 109366</strain>
    </source>
</reference>
<dbReference type="EC" id="2.3.2.26" evidence="1"/>
<evidence type="ECO:0000313" key="2">
    <source>
        <dbReference type="Proteomes" id="UP001140234"/>
    </source>
</evidence>
<organism evidence="1 2">
    <name type="scientific">Coemansia nantahalensis</name>
    <dbReference type="NCBI Taxonomy" id="2789366"/>
    <lineage>
        <taxon>Eukaryota</taxon>
        <taxon>Fungi</taxon>
        <taxon>Fungi incertae sedis</taxon>
        <taxon>Zoopagomycota</taxon>
        <taxon>Kickxellomycotina</taxon>
        <taxon>Kickxellomycetes</taxon>
        <taxon>Kickxellales</taxon>
        <taxon>Kickxellaceae</taxon>
        <taxon>Coemansia</taxon>
    </lineage>
</organism>
<feature type="non-terminal residue" evidence="1">
    <location>
        <position position="908"/>
    </location>
</feature>
<gene>
    <name evidence="1" type="primary">HUL4_2</name>
    <name evidence="1" type="ORF">IWQ57_003042</name>
</gene>
<keyword evidence="1" id="KW-0808">Transferase</keyword>
<name>A0ACC1JY44_9FUNG</name>
<keyword evidence="1" id="KW-0012">Acyltransferase</keyword>
<proteinExistence type="predicted"/>
<protein>
    <submittedName>
        <fullName evidence="1">E3 ubiquitin-protein ligase</fullName>
        <ecNumber evidence="1">2.3.2.26</ecNumber>
    </submittedName>
</protein>